<evidence type="ECO:0000256" key="3">
    <source>
        <dbReference type="ARBA" id="ARBA00022771"/>
    </source>
</evidence>
<dbReference type="AlphaFoldDB" id="A0A8B8F8P9"/>
<keyword evidence="4" id="KW-0862">Zinc</keyword>
<dbReference type="GO" id="GO:0009791">
    <property type="term" value="P:post-embryonic development"/>
    <property type="evidence" value="ECO:0007669"/>
    <property type="project" value="UniProtKB-ARBA"/>
</dbReference>
<keyword evidence="3" id="KW-0863">Zinc-finger</keyword>
<evidence type="ECO:0000313" key="10">
    <source>
        <dbReference type="Proteomes" id="UP000694846"/>
    </source>
</evidence>
<evidence type="ECO:0000256" key="2">
    <source>
        <dbReference type="ARBA" id="ARBA00022723"/>
    </source>
</evidence>
<dbReference type="PANTHER" id="PTHR46481">
    <property type="entry name" value="ZINC FINGER BED DOMAIN-CONTAINING PROTEIN 4"/>
    <property type="match status" value="1"/>
</dbReference>
<keyword evidence="7" id="KW-0539">Nucleus</keyword>
<evidence type="ECO:0000256" key="4">
    <source>
        <dbReference type="ARBA" id="ARBA00022833"/>
    </source>
</evidence>
<evidence type="ECO:0000256" key="6">
    <source>
        <dbReference type="ARBA" id="ARBA00023163"/>
    </source>
</evidence>
<evidence type="ECO:0000256" key="5">
    <source>
        <dbReference type="ARBA" id="ARBA00023015"/>
    </source>
</evidence>
<dbReference type="SUPFAM" id="SSF140996">
    <property type="entry name" value="Hermes dimerisation domain"/>
    <property type="match status" value="1"/>
</dbReference>
<keyword evidence="2" id="KW-0479">Metal-binding</keyword>
<evidence type="ECO:0000256" key="8">
    <source>
        <dbReference type="SAM" id="MobiDB-lite"/>
    </source>
</evidence>
<protein>
    <submittedName>
        <fullName evidence="11">Uncharacterized protein LOC112681168</fullName>
    </submittedName>
</protein>
<keyword evidence="10" id="KW-1185">Reference proteome</keyword>
<accession>A0A8B8F8P9</accession>
<dbReference type="GO" id="GO:0005634">
    <property type="term" value="C:nucleus"/>
    <property type="evidence" value="ECO:0007669"/>
    <property type="project" value="UniProtKB-SubCell"/>
</dbReference>
<name>A0A8B8F8P9_9HEMI</name>
<comment type="subcellular location">
    <subcellularLocation>
        <location evidence="1">Nucleus</location>
    </subcellularLocation>
</comment>
<dbReference type="Proteomes" id="UP000694846">
    <property type="component" value="Unplaced"/>
</dbReference>
<dbReference type="PANTHER" id="PTHR46481:SF10">
    <property type="entry name" value="ZINC FINGER BED DOMAIN-CONTAINING PROTEIN 39"/>
    <property type="match status" value="1"/>
</dbReference>
<dbReference type="GO" id="GO:0003677">
    <property type="term" value="F:DNA binding"/>
    <property type="evidence" value="ECO:0007669"/>
    <property type="project" value="InterPro"/>
</dbReference>
<dbReference type="SMART" id="SM00614">
    <property type="entry name" value="ZnF_BED"/>
    <property type="match status" value="1"/>
</dbReference>
<dbReference type="GeneID" id="112681168"/>
<evidence type="ECO:0000259" key="9">
    <source>
        <dbReference type="Pfam" id="PF02892"/>
    </source>
</evidence>
<dbReference type="SUPFAM" id="SSF57667">
    <property type="entry name" value="beta-beta-alpha zinc fingers"/>
    <property type="match status" value="1"/>
</dbReference>
<feature type="region of interest" description="Disordered" evidence="8">
    <location>
        <begin position="63"/>
        <end position="83"/>
    </location>
</feature>
<dbReference type="GO" id="GO:0008270">
    <property type="term" value="F:zinc ion binding"/>
    <property type="evidence" value="ECO:0007669"/>
    <property type="project" value="UniProtKB-KW"/>
</dbReference>
<reference evidence="11" key="1">
    <citation type="submission" date="2025-08" db="UniProtKB">
        <authorList>
            <consortium name="RefSeq"/>
        </authorList>
    </citation>
    <scope>IDENTIFICATION</scope>
    <source>
        <tissue evidence="11">Whole body</tissue>
    </source>
</reference>
<sequence>MVPSKLWRSFTKIDQISAACNECKQVIKTSGNTSNLKAHLDKQTGFDAPKGNKPEQQKMSKFVSNSGANKNTCRKDVSNDPDDPDYVFQEDSSISSAIDISSIASSSKTIVSIPNSSPHQRQQNINEVFKQMSSMAVGGTQHKCITDAIAYFLCKDNKAFSTIEGKGFRNMVNKLNPLYKVPCRNTIKT</sequence>
<dbReference type="Pfam" id="PF02892">
    <property type="entry name" value="zf-BED"/>
    <property type="match status" value="1"/>
</dbReference>
<keyword evidence="5" id="KW-0805">Transcription regulation</keyword>
<evidence type="ECO:0000256" key="7">
    <source>
        <dbReference type="ARBA" id="ARBA00023242"/>
    </source>
</evidence>
<feature type="domain" description="BED-type" evidence="9">
    <location>
        <begin position="4"/>
        <end position="42"/>
    </location>
</feature>
<dbReference type="InterPro" id="IPR052035">
    <property type="entry name" value="ZnF_BED_domain_contain"/>
</dbReference>
<dbReference type="InterPro" id="IPR036236">
    <property type="entry name" value="Znf_C2H2_sf"/>
</dbReference>
<organism evidence="10 11">
    <name type="scientific">Sipha flava</name>
    <name type="common">yellow sugarcane aphid</name>
    <dbReference type="NCBI Taxonomy" id="143950"/>
    <lineage>
        <taxon>Eukaryota</taxon>
        <taxon>Metazoa</taxon>
        <taxon>Ecdysozoa</taxon>
        <taxon>Arthropoda</taxon>
        <taxon>Hexapoda</taxon>
        <taxon>Insecta</taxon>
        <taxon>Pterygota</taxon>
        <taxon>Neoptera</taxon>
        <taxon>Paraneoptera</taxon>
        <taxon>Hemiptera</taxon>
        <taxon>Sternorrhyncha</taxon>
        <taxon>Aphidomorpha</taxon>
        <taxon>Aphidoidea</taxon>
        <taxon>Aphididae</taxon>
        <taxon>Sipha</taxon>
    </lineage>
</organism>
<proteinExistence type="predicted"/>
<evidence type="ECO:0000256" key="1">
    <source>
        <dbReference type="ARBA" id="ARBA00004123"/>
    </source>
</evidence>
<gene>
    <name evidence="11" type="primary">LOC112681168</name>
</gene>
<dbReference type="RefSeq" id="XP_025407214.1">
    <property type="nucleotide sequence ID" value="XM_025551429.1"/>
</dbReference>
<evidence type="ECO:0000313" key="11">
    <source>
        <dbReference type="RefSeq" id="XP_025407214.1"/>
    </source>
</evidence>
<dbReference type="InterPro" id="IPR003656">
    <property type="entry name" value="Znf_BED"/>
</dbReference>
<dbReference type="Gene3D" id="1.10.10.1070">
    <property type="entry name" value="Zinc finger, BED domain-containing"/>
    <property type="match status" value="1"/>
</dbReference>
<dbReference type="OrthoDB" id="6627581at2759"/>
<keyword evidence="6" id="KW-0804">Transcription</keyword>